<accession>A0AAV4N3M6</accession>
<evidence type="ECO:0000313" key="1">
    <source>
        <dbReference type="EMBL" id="GIX78681.1"/>
    </source>
</evidence>
<protein>
    <submittedName>
        <fullName evidence="1">Uncharacterized protein</fullName>
    </submittedName>
</protein>
<dbReference type="EMBL" id="BPLR01002859">
    <property type="protein sequence ID" value="GIX78681.1"/>
    <property type="molecule type" value="Genomic_DNA"/>
</dbReference>
<keyword evidence="2" id="KW-1185">Reference proteome</keyword>
<dbReference type="AlphaFoldDB" id="A0AAV4N3M6"/>
<dbReference type="Proteomes" id="UP001054945">
    <property type="component" value="Unassembled WGS sequence"/>
</dbReference>
<organism evidence="1 2">
    <name type="scientific">Caerostris extrusa</name>
    <name type="common">Bark spider</name>
    <name type="synonym">Caerostris bankana</name>
    <dbReference type="NCBI Taxonomy" id="172846"/>
    <lineage>
        <taxon>Eukaryota</taxon>
        <taxon>Metazoa</taxon>
        <taxon>Ecdysozoa</taxon>
        <taxon>Arthropoda</taxon>
        <taxon>Chelicerata</taxon>
        <taxon>Arachnida</taxon>
        <taxon>Araneae</taxon>
        <taxon>Araneomorphae</taxon>
        <taxon>Entelegynae</taxon>
        <taxon>Araneoidea</taxon>
        <taxon>Araneidae</taxon>
        <taxon>Caerostris</taxon>
    </lineage>
</organism>
<proteinExistence type="predicted"/>
<name>A0AAV4N3M6_CAEEX</name>
<gene>
    <name evidence="1" type="ORF">CEXT_677781</name>
</gene>
<reference evidence="1 2" key="1">
    <citation type="submission" date="2021-06" db="EMBL/GenBank/DDBJ databases">
        <title>Caerostris extrusa draft genome.</title>
        <authorList>
            <person name="Kono N."/>
            <person name="Arakawa K."/>
        </authorList>
    </citation>
    <scope>NUCLEOTIDE SEQUENCE [LARGE SCALE GENOMIC DNA]</scope>
</reference>
<sequence>MRYNLGTSPSARCWDRREEMLQSIRKDKRERDDTSCFVSALIANYVPRTVHLLTFHFAGGEQQKVTWVARGAGYGNRPDNGFNERWHFSLVIIPLS</sequence>
<evidence type="ECO:0000313" key="2">
    <source>
        <dbReference type="Proteomes" id="UP001054945"/>
    </source>
</evidence>
<comment type="caution">
    <text evidence="1">The sequence shown here is derived from an EMBL/GenBank/DDBJ whole genome shotgun (WGS) entry which is preliminary data.</text>
</comment>